<dbReference type="Gene3D" id="3.60.10.10">
    <property type="entry name" value="Endonuclease/exonuclease/phosphatase"/>
    <property type="match status" value="1"/>
</dbReference>
<dbReference type="AlphaFoldDB" id="A0A147BLD7"/>
<dbReference type="InterPro" id="IPR000477">
    <property type="entry name" value="RT_dom"/>
</dbReference>
<dbReference type="InterPro" id="IPR043502">
    <property type="entry name" value="DNA/RNA_pol_sf"/>
</dbReference>
<dbReference type="SUPFAM" id="SSF56672">
    <property type="entry name" value="DNA/RNA polymerases"/>
    <property type="match status" value="1"/>
</dbReference>
<dbReference type="GO" id="GO:0071897">
    <property type="term" value="P:DNA biosynthetic process"/>
    <property type="evidence" value="ECO:0007669"/>
    <property type="project" value="UniProtKB-ARBA"/>
</dbReference>
<dbReference type="SUPFAM" id="SSF56219">
    <property type="entry name" value="DNase I-like"/>
    <property type="match status" value="1"/>
</dbReference>
<organism evidence="2">
    <name type="scientific">Ixodes ricinus</name>
    <name type="common">Common tick</name>
    <name type="synonym">Acarus ricinus</name>
    <dbReference type="NCBI Taxonomy" id="34613"/>
    <lineage>
        <taxon>Eukaryota</taxon>
        <taxon>Metazoa</taxon>
        <taxon>Ecdysozoa</taxon>
        <taxon>Arthropoda</taxon>
        <taxon>Chelicerata</taxon>
        <taxon>Arachnida</taxon>
        <taxon>Acari</taxon>
        <taxon>Parasitiformes</taxon>
        <taxon>Ixodida</taxon>
        <taxon>Ixodoidea</taxon>
        <taxon>Ixodidae</taxon>
        <taxon>Ixodinae</taxon>
        <taxon>Ixodes</taxon>
    </lineage>
</organism>
<evidence type="ECO:0000259" key="1">
    <source>
        <dbReference type="PROSITE" id="PS50878"/>
    </source>
</evidence>
<reference evidence="2" key="1">
    <citation type="journal article" date="2018" name="PLoS Negl. Trop. Dis.">
        <title>Sialome diversity of ticks revealed by RNAseq of single tick salivary glands.</title>
        <authorList>
            <person name="Perner J."/>
            <person name="Kropackova S."/>
            <person name="Kopacek P."/>
            <person name="Ribeiro J.M."/>
        </authorList>
    </citation>
    <scope>NUCLEOTIDE SEQUENCE</scope>
    <source>
        <strain evidence="2">Siblings of single egg batch collected in Ceske Budejovice</strain>
        <tissue evidence="2">Salivary glands</tissue>
    </source>
</reference>
<protein>
    <submittedName>
        <fullName evidence="2">Putative tick transposon</fullName>
    </submittedName>
</protein>
<dbReference type="EMBL" id="GEGO01003806">
    <property type="protein sequence ID" value="JAR91598.1"/>
    <property type="molecule type" value="Transcribed_RNA"/>
</dbReference>
<feature type="domain" description="Reverse transcriptase" evidence="1">
    <location>
        <begin position="425"/>
        <end position="657"/>
    </location>
</feature>
<dbReference type="PANTHER" id="PTHR47510">
    <property type="entry name" value="REVERSE TRANSCRIPTASE DOMAIN-CONTAINING PROTEIN"/>
    <property type="match status" value="1"/>
</dbReference>
<evidence type="ECO:0000313" key="2">
    <source>
        <dbReference type="EMBL" id="JAR91598.1"/>
    </source>
</evidence>
<dbReference type="CDD" id="cd01650">
    <property type="entry name" value="RT_nLTR_like"/>
    <property type="match status" value="1"/>
</dbReference>
<dbReference type="PANTHER" id="PTHR47510:SF3">
    <property type="entry name" value="ENDO_EXONUCLEASE_PHOSPHATASE DOMAIN-CONTAINING PROTEIN"/>
    <property type="match status" value="1"/>
</dbReference>
<feature type="non-terminal residue" evidence="2">
    <location>
        <position position="1"/>
    </location>
</feature>
<dbReference type="InterPro" id="IPR036691">
    <property type="entry name" value="Endo/exonu/phosph_ase_sf"/>
</dbReference>
<accession>A0A147BLD7</accession>
<name>A0A147BLD7_IXORI</name>
<sequence length="657" mass="74113">YSIPGYQVFSYTRPMGRGGGVAVFIKNIWSVTELKFSFQQAEVVTLHLSTPLLSLVLFSIYRPPCCNARLFLAEFDLALSSLSSEELVCVNGDINIDILRPTVTIVADYLDVLSKWGLKATIQNATREELLSGQLVVSNIDHINIRAQNEVIQSAIIETKLADHYFVCCSLTQISNPLTYVGAVRELSIVDPRHFDKLMEQHDWNTFLLTTSPADCYERFVAQLNLFKKAATRTVKIKHRNIDQKWMSSEILAAIKEKDLLWAQSKRSPGNTMLRLKSKQNRNKVNAMIRQAKRVHFRNKFKDARSDIKKTWSLINDLHGTKKRTKSNDSYLLSQFSTDGQSIANEFNNFFSQVSGIAGQHPASCTLNNSVLDSAYLPLLSEEELRSILFSLKPNKSPGIDGISVNDLRRNFEGIRAVLLSIFNQIISNGIIPLAMKTALVIPLFKGGARNNVQNYRPISILSCFAKILEKHLWITMNSFLDKHSLLSPYQYGFTQGRGTQTLLEDFSDMLNLSFERNQVACALFLDVRKAFDSVSHHILLRKLSKLGFRGSFLHLLENFLQDRRQCVSFGGYQSGFFSIKAGVPQGSVLSPLLYNLYVNDLSMAVPISLFQYADDTVILSRVSNYSDAFSSLQTAAIKTMDWFEANLIKVNASKMQ</sequence>
<dbReference type="PROSITE" id="PS50878">
    <property type="entry name" value="RT_POL"/>
    <property type="match status" value="1"/>
</dbReference>
<dbReference type="Pfam" id="PF00078">
    <property type="entry name" value="RVT_1"/>
    <property type="match status" value="1"/>
</dbReference>
<proteinExistence type="predicted"/>